<evidence type="ECO:0000259" key="7">
    <source>
        <dbReference type="Pfam" id="PF08281"/>
    </source>
</evidence>
<proteinExistence type="inferred from homology"/>
<sequence>MTPFWIQHQAELYRFLHTRTGDDDLAADLLQELFLKARAAADHFCQMHNPRAWLYTCARNLLLDIHKSAKPLLPLDESMPAPEENPTAITQLAACLPEVLQQLSEEERELIELCDIHQRSQKQVAADKALSLTAVKSRLLRARRRLKQQMIATCTVEFDESAHICCYKKIR</sequence>
<evidence type="ECO:0000256" key="5">
    <source>
        <dbReference type="ARBA" id="ARBA00023163"/>
    </source>
</evidence>
<comment type="caution">
    <text evidence="8">The sequence shown here is derived from an EMBL/GenBank/DDBJ whole genome shotgun (WGS) entry which is preliminary data.</text>
</comment>
<keyword evidence="3" id="KW-0731">Sigma factor</keyword>
<dbReference type="SUPFAM" id="SSF88659">
    <property type="entry name" value="Sigma3 and sigma4 domains of RNA polymerase sigma factors"/>
    <property type="match status" value="1"/>
</dbReference>
<keyword evidence="5" id="KW-0804">Transcription</keyword>
<dbReference type="InterPro" id="IPR039425">
    <property type="entry name" value="RNA_pol_sigma-70-like"/>
</dbReference>
<dbReference type="Pfam" id="PF08281">
    <property type="entry name" value="Sigma70_r4_2"/>
    <property type="match status" value="1"/>
</dbReference>
<reference evidence="8 9" key="1">
    <citation type="submission" date="2020-11" db="EMBL/GenBank/DDBJ databases">
        <title>Enhanced detection system for hospital associated transmission using whole genome sequencing surveillance.</title>
        <authorList>
            <person name="Harrison L.H."/>
            <person name="Van Tyne D."/>
            <person name="Marsh J.W."/>
            <person name="Griffith M.P."/>
            <person name="Snyder D.J."/>
            <person name="Cooper V.S."/>
            <person name="Mustapha M."/>
        </authorList>
    </citation>
    <scope>NUCLEOTIDE SEQUENCE [LARGE SCALE GENOMIC DNA]</scope>
    <source>
        <strain evidence="8 9">SER00230</strain>
    </source>
</reference>
<dbReference type="Pfam" id="PF04542">
    <property type="entry name" value="Sigma70_r2"/>
    <property type="match status" value="1"/>
</dbReference>
<dbReference type="InterPro" id="IPR036388">
    <property type="entry name" value="WH-like_DNA-bd_sf"/>
</dbReference>
<dbReference type="InterPro" id="IPR013249">
    <property type="entry name" value="RNA_pol_sigma70_r4_t2"/>
</dbReference>
<dbReference type="NCBIfam" id="TIGR02937">
    <property type="entry name" value="sigma70-ECF"/>
    <property type="match status" value="1"/>
</dbReference>
<dbReference type="Gene3D" id="1.10.10.10">
    <property type="entry name" value="Winged helix-like DNA-binding domain superfamily/Winged helix DNA-binding domain"/>
    <property type="match status" value="1"/>
</dbReference>
<dbReference type="PANTHER" id="PTHR43133">
    <property type="entry name" value="RNA POLYMERASE ECF-TYPE SIGMA FACTO"/>
    <property type="match status" value="1"/>
</dbReference>
<organism evidence="8 9">
    <name type="scientific">Serratia rubidaea</name>
    <name type="common">Serratia marinorubra</name>
    <dbReference type="NCBI Taxonomy" id="61652"/>
    <lineage>
        <taxon>Bacteria</taxon>
        <taxon>Pseudomonadati</taxon>
        <taxon>Pseudomonadota</taxon>
        <taxon>Gammaproteobacteria</taxon>
        <taxon>Enterobacterales</taxon>
        <taxon>Yersiniaceae</taxon>
        <taxon>Serratia</taxon>
    </lineage>
</organism>
<evidence type="ECO:0000256" key="2">
    <source>
        <dbReference type="ARBA" id="ARBA00023015"/>
    </source>
</evidence>
<accession>A0ABS0MF55</accession>
<dbReference type="Proteomes" id="UP000624159">
    <property type="component" value="Unassembled WGS sequence"/>
</dbReference>
<keyword evidence="4" id="KW-0238">DNA-binding</keyword>
<dbReference type="InterPro" id="IPR007627">
    <property type="entry name" value="RNA_pol_sigma70_r2"/>
</dbReference>
<dbReference type="InterPro" id="IPR013324">
    <property type="entry name" value="RNA_pol_sigma_r3/r4-like"/>
</dbReference>
<dbReference type="InterPro" id="IPR014284">
    <property type="entry name" value="RNA_pol_sigma-70_dom"/>
</dbReference>
<feature type="domain" description="RNA polymerase sigma-70 region 2" evidence="6">
    <location>
        <begin position="7"/>
        <end position="69"/>
    </location>
</feature>
<gene>
    <name evidence="8" type="ORF">I5U13_11695</name>
</gene>
<feature type="domain" description="RNA polymerase sigma factor 70 region 4 type 2" evidence="7">
    <location>
        <begin position="95"/>
        <end position="146"/>
    </location>
</feature>
<dbReference type="PANTHER" id="PTHR43133:SF8">
    <property type="entry name" value="RNA POLYMERASE SIGMA FACTOR HI_1459-RELATED"/>
    <property type="match status" value="1"/>
</dbReference>
<evidence type="ECO:0000259" key="6">
    <source>
        <dbReference type="Pfam" id="PF04542"/>
    </source>
</evidence>
<protein>
    <submittedName>
        <fullName evidence="8">Sigma-70 family RNA polymerase sigma factor</fullName>
    </submittedName>
</protein>
<evidence type="ECO:0000313" key="8">
    <source>
        <dbReference type="EMBL" id="MBH1930318.1"/>
    </source>
</evidence>
<dbReference type="EMBL" id="JADULK010000005">
    <property type="protein sequence ID" value="MBH1930318.1"/>
    <property type="molecule type" value="Genomic_DNA"/>
</dbReference>
<evidence type="ECO:0000313" key="9">
    <source>
        <dbReference type="Proteomes" id="UP000624159"/>
    </source>
</evidence>
<evidence type="ECO:0000256" key="4">
    <source>
        <dbReference type="ARBA" id="ARBA00023125"/>
    </source>
</evidence>
<comment type="similarity">
    <text evidence="1">Belongs to the sigma-70 factor family. ECF subfamily.</text>
</comment>
<keyword evidence="2" id="KW-0805">Transcription regulation</keyword>
<evidence type="ECO:0000256" key="3">
    <source>
        <dbReference type="ARBA" id="ARBA00023082"/>
    </source>
</evidence>
<name>A0ABS0MF55_SERRU</name>
<dbReference type="SUPFAM" id="SSF88946">
    <property type="entry name" value="Sigma2 domain of RNA polymerase sigma factors"/>
    <property type="match status" value="1"/>
</dbReference>
<dbReference type="InterPro" id="IPR013325">
    <property type="entry name" value="RNA_pol_sigma_r2"/>
</dbReference>
<evidence type="ECO:0000256" key="1">
    <source>
        <dbReference type="ARBA" id="ARBA00010641"/>
    </source>
</evidence>
<keyword evidence="9" id="KW-1185">Reference proteome</keyword>
<dbReference type="Gene3D" id="1.10.1740.10">
    <property type="match status" value="1"/>
</dbReference>